<dbReference type="PROSITE" id="PS50110">
    <property type="entry name" value="RESPONSE_REGULATORY"/>
    <property type="match status" value="1"/>
</dbReference>
<reference evidence="8" key="1">
    <citation type="submission" date="2018-12" db="EMBL/GenBank/DDBJ databases">
        <title>Genome sequence of Peanibacillus sp.</title>
        <authorList>
            <person name="Subramani G."/>
            <person name="Srinivasan S."/>
            <person name="Kim M.K."/>
        </authorList>
    </citation>
    <scope>NUCLEOTIDE SEQUENCE [LARGE SCALE GENOMIC DNA]</scope>
    <source>
        <strain evidence="8">18JY67-1</strain>
    </source>
</reference>
<dbReference type="EMBL" id="CP034437">
    <property type="protein sequence ID" value="AZN39784.1"/>
    <property type="molecule type" value="Genomic_DNA"/>
</dbReference>
<dbReference type="InterPro" id="IPR011006">
    <property type="entry name" value="CheY-like_superfamily"/>
</dbReference>
<feature type="domain" description="HTH araC/xylS-type" evidence="5">
    <location>
        <begin position="331"/>
        <end position="429"/>
    </location>
</feature>
<dbReference type="InterPro" id="IPR001789">
    <property type="entry name" value="Sig_transdc_resp-reg_receiver"/>
</dbReference>
<feature type="modified residue" description="4-aspartylphosphate" evidence="4">
    <location>
        <position position="55"/>
    </location>
</feature>
<dbReference type="AlphaFoldDB" id="A0A3Q8X3T4"/>
<dbReference type="KEGG" id="palb:EJC50_09110"/>
<dbReference type="PROSITE" id="PS01124">
    <property type="entry name" value="HTH_ARAC_FAMILY_2"/>
    <property type="match status" value="1"/>
</dbReference>
<accession>A0A3Q8X3T4</accession>
<organism evidence="7 8">
    <name type="scientific">Paenibacillus albus</name>
    <dbReference type="NCBI Taxonomy" id="2495582"/>
    <lineage>
        <taxon>Bacteria</taxon>
        <taxon>Bacillati</taxon>
        <taxon>Bacillota</taxon>
        <taxon>Bacilli</taxon>
        <taxon>Bacillales</taxon>
        <taxon>Paenibacillaceae</taxon>
        <taxon>Paenibacillus</taxon>
    </lineage>
</organism>
<evidence type="ECO:0000313" key="7">
    <source>
        <dbReference type="EMBL" id="AZN39784.1"/>
    </source>
</evidence>
<dbReference type="Proteomes" id="UP000272528">
    <property type="component" value="Chromosome"/>
</dbReference>
<dbReference type="Gene3D" id="3.40.50.2300">
    <property type="match status" value="1"/>
</dbReference>
<dbReference type="PROSITE" id="PS00041">
    <property type="entry name" value="HTH_ARAC_FAMILY_1"/>
    <property type="match status" value="1"/>
</dbReference>
<evidence type="ECO:0000256" key="2">
    <source>
        <dbReference type="ARBA" id="ARBA00023125"/>
    </source>
</evidence>
<sequence>MYNMLIVDDERYAAEGICNCYDWESLGIGEVHTAFSAEEARVLLTERDIDILICDIEMPDEDGLSLVRWVKDHSPQTESLFLTCHSEFDYAKQAFQLKSFDYLLKPVDSSELAGVVSQMIRAIEERAEKARSAQLVQKYESLWSKQQPKLAERFWQDLLARRILTFGDFLERALQDAQLTLSPDAYALPILVHVEEWLRPFAGRDLEMMRYAVQKAAEEVLLAGQPGQVITDRNGQLFVMVYEQHAGAHEFTGAERWEEACGSFAASCKELFYCRVFCYVGYFAPLHDMPGLCDGLKELQHTHVAKTSPVLVYSAEMDAAHGEKEKNSFVQQSIQFIKDNVEEDISRDDVAAHVGLNPAYLSRLFKKETGVNLIDYLIETKMNRAKQLLDTTDMTVSMIAQQVGYSNFSHFTRMFRKRFEVNPQEYRKH</sequence>
<evidence type="ECO:0000256" key="1">
    <source>
        <dbReference type="ARBA" id="ARBA00023015"/>
    </source>
</evidence>
<evidence type="ECO:0000256" key="3">
    <source>
        <dbReference type="ARBA" id="ARBA00023163"/>
    </source>
</evidence>
<proteinExistence type="predicted"/>
<keyword evidence="3" id="KW-0804">Transcription</keyword>
<dbReference type="PANTHER" id="PTHR43280:SF2">
    <property type="entry name" value="HTH-TYPE TRANSCRIPTIONAL REGULATOR EXSA"/>
    <property type="match status" value="1"/>
</dbReference>
<evidence type="ECO:0000256" key="4">
    <source>
        <dbReference type="PROSITE-ProRule" id="PRU00169"/>
    </source>
</evidence>
<dbReference type="InterPro" id="IPR020449">
    <property type="entry name" value="Tscrpt_reg_AraC-type_HTH"/>
</dbReference>
<dbReference type="GO" id="GO:0000160">
    <property type="term" value="P:phosphorelay signal transduction system"/>
    <property type="evidence" value="ECO:0007669"/>
    <property type="project" value="InterPro"/>
</dbReference>
<dbReference type="SMART" id="SM00342">
    <property type="entry name" value="HTH_ARAC"/>
    <property type="match status" value="1"/>
</dbReference>
<evidence type="ECO:0000313" key="8">
    <source>
        <dbReference type="Proteomes" id="UP000272528"/>
    </source>
</evidence>
<keyword evidence="1" id="KW-0805">Transcription regulation</keyword>
<dbReference type="GO" id="GO:0003700">
    <property type="term" value="F:DNA-binding transcription factor activity"/>
    <property type="evidence" value="ECO:0007669"/>
    <property type="project" value="InterPro"/>
</dbReference>
<gene>
    <name evidence="7" type="ORF">EJC50_09110</name>
</gene>
<dbReference type="InterPro" id="IPR018060">
    <property type="entry name" value="HTH_AraC"/>
</dbReference>
<dbReference type="CDD" id="cd17536">
    <property type="entry name" value="REC_YesN-like"/>
    <property type="match status" value="1"/>
</dbReference>
<evidence type="ECO:0000259" key="6">
    <source>
        <dbReference type="PROSITE" id="PS50110"/>
    </source>
</evidence>
<dbReference type="Gene3D" id="1.10.10.60">
    <property type="entry name" value="Homeodomain-like"/>
    <property type="match status" value="2"/>
</dbReference>
<feature type="domain" description="Response regulatory" evidence="6">
    <location>
        <begin position="3"/>
        <end position="120"/>
    </location>
</feature>
<dbReference type="OrthoDB" id="1974963at2"/>
<dbReference type="Pfam" id="PF00072">
    <property type="entry name" value="Response_reg"/>
    <property type="match status" value="1"/>
</dbReference>
<dbReference type="GO" id="GO:0043565">
    <property type="term" value="F:sequence-specific DNA binding"/>
    <property type="evidence" value="ECO:0007669"/>
    <property type="project" value="InterPro"/>
</dbReference>
<evidence type="ECO:0000259" key="5">
    <source>
        <dbReference type="PROSITE" id="PS01124"/>
    </source>
</evidence>
<protein>
    <submittedName>
        <fullName evidence="7">Helix-turn-helix domain-containing protein</fullName>
    </submittedName>
</protein>
<dbReference type="InterPro" id="IPR009057">
    <property type="entry name" value="Homeodomain-like_sf"/>
</dbReference>
<keyword evidence="4" id="KW-0597">Phosphoprotein</keyword>
<keyword evidence="8" id="KW-1185">Reference proteome</keyword>
<dbReference type="SUPFAM" id="SSF52172">
    <property type="entry name" value="CheY-like"/>
    <property type="match status" value="1"/>
</dbReference>
<dbReference type="InterPro" id="IPR018062">
    <property type="entry name" value="HTH_AraC-typ_CS"/>
</dbReference>
<dbReference type="PRINTS" id="PR00032">
    <property type="entry name" value="HTHARAC"/>
</dbReference>
<dbReference type="Pfam" id="PF12833">
    <property type="entry name" value="HTH_18"/>
    <property type="match status" value="1"/>
</dbReference>
<dbReference type="RefSeq" id="WP_126014706.1">
    <property type="nucleotide sequence ID" value="NZ_CP034437.1"/>
</dbReference>
<dbReference type="PANTHER" id="PTHR43280">
    <property type="entry name" value="ARAC-FAMILY TRANSCRIPTIONAL REGULATOR"/>
    <property type="match status" value="1"/>
</dbReference>
<dbReference type="SMART" id="SM00448">
    <property type="entry name" value="REC"/>
    <property type="match status" value="1"/>
</dbReference>
<dbReference type="SUPFAM" id="SSF46689">
    <property type="entry name" value="Homeodomain-like"/>
    <property type="match status" value="2"/>
</dbReference>
<name>A0A3Q8X3T4_9BACL</name>
<keyword evidence="2" id="KW-0238">DNA-binding</keyword>